<organism evidence="1 2">
    <name type="scientific">Haemophilus paracuniculus</name>
    <dbReference type="NCBI Taxonomy" id="734"/>
    <lineage>
        <taxon>Bacteria</taxon>
        <taxon>Pseudomonadati</taxon>
        <taxon>Pseudomonadota</taxon>
        <taxon>Gammaproteobacteria</taxon>
        <taxon>Pasteurellales</taxon>
        <taxon>Pasteurellaceae</taxon>
        <taxon>Haemophilus</taxon>
    </lineage>
</organism>
<dbReference type="Gene3D" id="3.40.50.1820">
    <property type="entry name" value="alpha/beta hydrolase"/>
    <property type="match status" value="1"/>
</dbReference>
<proteinExistence type="predicted"/>
<dbReference type="RefSeq" id="WP_078236325.1">
    <property type="nucleotide sequence ID" value="NZ_MUYA01000004.1"/>
</dbReference>
<reference evidence="1 2" key="1">
    <citation type="submission" date="2017-02" db="EMBL/GenBank/DDBJ databases">
        <title>Draft genome sequence of Haemophilus paracuniculus CCUG 43573 type strain.</title>
        <authorList>
            <person name="Engstrom-Jakobsson H."/>
            <person name="Salva-Serra F."/>
            <person name="Thorell K."/>
            <person name="Gonzales-Siles L."/>
            <person name="Karlsson R."/>
            <person name="Boulund F."/>
            <person name="Engstrand L."/>
            <person name="Kristiansson E."/>
            <person name="Moore E."/>
        </authorList>
    </citation>
    <scope>NUCLEOTIDE SEQUENCE [LARGE SCALE GENOMIC DNA]</scope>
    <source>
        <strain evidence="1 2">CCUG 43573</strain>
    </source>
</reference>
<accession>A0A1T0AT42</accession>
<protein>
    <submittedName>
        <fullName evidence="1">Uncharacterized protein</fullName>
    </submittedName>
</protein>
<dbReference type="InterPro" id="IPR029058">
    <property type="entry name" value="AB_hydrolase_fold"/>
</dbReference>
<dbReference type="STRING" id="734.B0187_02695"/>
<evidence type="ECO:0000313" key="2">
    <source>
        <dbReference type="Proteomes" id="UP000190867"/>
    </source>
</evidence>
<name>A0A1T0AT42_9PAST</name>
<dbReference type="OrthoDB" id="9812672at2"/>
<dbReference type="EMBL" id="MUYA01000004">
    <property type="protein sequence ID" value="OOR99733.1"/>
    <property type="molecule type" value="Genomic_DNA"/>
</dbReference>
<keyword evidence="2" id="KW-1185">Reference proteome</keyword>
<gene>
    <name evidence="1" type="ORF">B0187_02695</name>
</gene>
<dbReference type="AlphaFoldDB" id="A0A1T0AT42"/>
<comment type="caution">
    <text evidence="1">The sequence shown here is derived from an EMBL/GenBank/DDBJ whole genome shotgun (WGS) entry which is preliminary data.</text>
</comment>
<dbReference type="Proteomes" id="UP000190867">
    <property type="component" value="Unassembled WGS sequence"/>
</dbReference>
<sequence>MPINPACYTAKSIRKKSAFQDIRKGAWGRSTVQPNSAKIRSVYTASTTQLPLAQALQWNYDISKIKVPYFETSGTGVFDAGKPDEKAGGIAQLASLQNNFNQVAGTAIIARRKGEDHGSMLYVPNGYMTAWFLYTLNNDTQAKQIFVSQNAEIRQNSNWQDMQIK</sequence>
<evidence type="ECO:0000313" key="1">
    <source>
        <dbReference type="EMBL" id="OOR99733.1"/>
    </source>
</evidence>